<name>A0AAW2ZTH0_9TRYP</name>
<evidence type="ECO:0000313" key="1">
    <source>
        <dbReference type="EMBL" id="KAL0492484.1"/>
    </source>
</evidence>
<accession>A0AAW2ZTH0</accession>
<dbReference type="EMBL" id="JBAMZK010000037">
    <property type="protein sequence ID" value="KAL0492484.1"/>
    <property type="molecule type" value="Genomic_DNA"/>
</dbReference>
<sequence length="145" mass="15238">MPGLDILNRSFAANTTFEARSGGCKQPTAFTAVTTRAIQKGGQACGCYGRIAAAHFDVEVQLVTKAVLQNDVVRCSTASLATVATMLRYWKVARKTPRCIGSSSAIAAYLQSCFDGTALAAGTVEGQLKRAFFGGNSAADVEAHR</sequence>
<comment type="caution">
    <text evidence="1">The sequence shown here is derived from an EMBL/GenBank/DDBJ whole genome shotgun (WGS) entry which is preliminary data.</text>
</comment>
<dbReference type="Proteomes" id="UP001500131">
    <property type="component" value="Unassembled WGS sequence"/>
</dbReference>
<dbReference type="AlphaFoldDB" id="A0AAW2ZTH0"/>
<gene>
    <name evidence="1" type="ORF">Q4I31_008177</name>
</gene>
<proteinExistence type="predicted"/>
<protein>
    <recommendedName>
        <fullName evidence="3">Leishmanolysin</fullName>
    </recommendedName>
</protein>
<evidence type="ECO:0008006" key="3">
    <source>
        <dbReference type="Google" id="ProtNLM"/>
    </source>
</evidence>
<organism evidence="1 2">
    <name type="scientific">Leishmania lindenbergi</name>
    <dbReference type="NCBI Taxonomy" id="651832"/>
    <lineage>
        <taxon>Eukaryota</taxon>
        <taxon>Discoba</taxon>
        <taxon>Euglenozoa</taxon>
        <taxon>Kinetoplastea</taxon>
        <taxon>Metakinetoplastina</taxon>
        <taxon>Trypanosomatida</taxon>
        <taxon>Trypanosomatidae</taxon>
        <taxon>Leishmaniinae</taxon>
        <taxon>Leishmania</taxon>
    </lineage>
</organism>
<keyword evidence="2" id="KW-1185">Reference proteome</keyword>
<evidence type="ECO:0000313" key="2">
    <source>
        <dbReference type="Proteomes" id="UP001500131"/>
    </source>
</evidence>
<reference evidence="1 2" key="1">
    <citation type="submission" date="2024-02" db="EMBL/GenBank/DDBJ databases">
        <title>FIRST GENOME SEQUENCES OF Leishmania (Viannia) shawi, Leishmania (Viannia) lindenbergi AND Leishmania (Viannia) utingensis.</title>
        <authorList>
            <person name="Resadore F."/>
            <person name="Custodio M.G.F."/>
            <person name="Boite M.C."/>
            <person name="Cupolillo E."/>
            <person name="Ferreira G.E.M."/>
        </authorList>
    </citation>
    <scope>NUCLEOTIDE SEQUENCE [LARGE SCALE GENOMIC DNA]</scope>
    <source>
        <strain evidence="1 2">MHOM/BR/1966/M15733</strain>
    </source>
</reference>